<feature type="compositionally biased region" description="Polar residues" evidence="1">
    <location>
        <begin position="38"/>
        <end position="56"/>
    </location>
</feature>
<gene>
    <name evidence="2" type="ORF">GOODEAATRI_017580</name>
</gene>
<accession>A0ABV0PEU7</accession>
<keyword evidence="3" id="KW-1185">Reference proteome</keyword>
<evidence type="ECO:0000313" key="3">
    <source>
        <dbReference type="Proteomes" id="UP001476798"/>
    </source>
</evidence>
<protein>
    <submittedName>
        <fullName evidence="2">Uncharacterized protein</fullName>
    </submittedName>
</protein>
<organism evidence="2 3">
    <name type="scientific">Goodea atripinnis</name>
    <dbReference type="NCBI Taxonomy" id="208336"/>
    <lineage>
        <taxon>Eukaryota</taxon>
        <taxon>Metazoa</taxon>
        <taxon>Chordata</taxon>
        <taxon>Craniata</taxon>
        <taxon>Vertebrata</taxon>
        <taxon>Euteleostomi</taxon>
        <taxon>Actinopterygii</taxon>
        <taxon>Neopterygii</taxon>
        <taxon>Teleostei</taxon>
        <taxon>Neoteleostei</taxon>
        <taxon>Acanthomorphata</taxon>
        <taxon>Ovalentaria</taxon>
        <taxon>Atherinomorphae</taxon>
        <taxon>Cyprinodontiformes</taxon>
        <taxon>Goodeidae</taxon>
        <taxon>Goodea</taxon>
    </lineage>
</organism>
<sequence>MYSSSRPSSTETARLGSRTNSVSSQTRPDHDLRPLSLRYSSPQHSSYLQPAESSPFSQLYSTPYSALHRSSQQWLEKAPLIKVSQSAVELDNQILPLRPLPRFTCHVCSN</sequence>
<feature type="region of interest" description="Disordered" evidence="1">
    <location>
        <begin position="1"/>
        <end position="56"/>
    </location>
</feature>
<evidence type="ECO:0000313" key="2">
    <source>
        <dbReference type="EMBL" id="MEQ2181997.1"/>
    </source>
</evidence>
<dbReference type="Proteomes" id="UP001476798">
    <property type="component" value="Unassembled WGS sequence"/>
</dbReference>
<comment type="caution">
    <text evidence="2">The sequence shown here is derived from an EMBL/GenBank/DDBJ whole genome shotgun (WGS) entry which is preliminary data.</text>
</comment>
<evidence type="ECO:0000256" key="1">
    <source>
        <dbReference type="SAM" id="MobiDB-lite"/>
    </source>
</evidence>
<reference evidence="2 3" key="1">
    <citation type="submission" date="2021-06" db="EMBL/GenBank/DDBJ databases">
        <authorList>
            <person name="Palmer J.M."/>
        </authorList>
    </citation>
    <scope>NUCLEOTIDE SEQUENCE [LARGE SCALE GENOMIC DNA]</scope>
    <source>
        <strain evidence="2 3">GA_2019</strain>
        <tissue evidence="2">Muscle</tissue>
    </source>
</reference>
<proteinExistence type="predicted"/>
<feature type="compositionally biased region" description="Polar residues" evidence="1">
    <location>
        <begin position="1"/>
        <end position="26"/>
    </location>
</feature>
<dbReference type="EMBL" id="JAHRIO010071405">
    <property type="protein sequence ID" value="MEQ2181997.1"/>
    <property type="molecule type" value="Genomic_DNA"/>
</dbReference>
<name>A0ABV0PEU7_9TELE</name>